<keyword evidence="2" id="KW-1185">Reference proteome</keyword>
<dbReference type="Proteomes" id="UP001291623">
    <property type="component" value="Unassembled WGS sequence"/>
</dbReference>
<gene>
    <name evidence="1" type="ORF">RND71_009827</name>
</gene>
<evidence type="ECO:0000313" key="2">
    <source>
        <dbReference type="Proteomes" id="UP001291623"/>
    </source>
</evidence>
<comment type="caution">
    <text evidence="1">The sequence shown here is derived from an EMBL/GenBank/DDBJ whole genome shotgun (WGS) entry which is preliminary data.</text>
</comment>
<dbReference type="GO" id="GO:0006388">
    <property type="term" value="P:tRNA splicing, via endonucleolytic cleavage and ligation"/>
    <property type="evidence" value="ECO:0007669"/>
    <property type="project" value="InterPro"/>
</dbReference>
<sequence>MNGSIVFQIRTRMIEMVSKGLATVEISLKHSGSLFVYAGHTGGAYAKNSFGNIYTAVGVFVLGRMFREAWGTQASKKQAEFNEFLELRTFLIRNGLSTLFKEGPSAYKAYYLRAVCIRRKYGNKPLSSSTYLSEAEPFLEQYAKRSPQNQVLIGSAGNFVKVEDFMAIVEGEDEEGDLEPMKDISPSSPSISTKDMVAKNEGLIVFFPGIPGCAKSALCKEILNAPGGLGDDRPVHSLMGDLIKGRYWQKVADDRRRKPYSIMLADKNAPNEEVWRHIENMCLSTKASVVPVIPDSEGTEVNPFSVDALADFIFRVLHRVNHPGNLDKSSPNAGYVLLIQSRKEFESELIERFGSLVRMPLLKPERSPLPDSVRSIIEEGINLYKLHTNKHGRLESTKGTYAKEWVKWEKQMRDILLGNADYLNSIQVPFEFAVKEVLEQLKAIARGEYAAPSSEKRKLGSIVFAAISLPVPEILETDSNSWYLFAAFCFSQLTISLFYPSNLCDFLSEISAFCSKILPLAQKDLKVGDFVKDKSMESCIQKAYLTLAHKRSHGVTAVANYGSFLHQKVPVDVAALLSEKLAALEAEPGSVEGEKVNSKNQWPHVTLRTEGVIAKDANTLLQLLSRGKAIRIDINSPVTITGTLEFF</sequence>
<dbReference type="GO" id="GO:0003972">
    <property type="term" value="F:RNA ligase (ATP) activity"/>
    <property type="evidence" value="ECO:0007669"/>
    <property type="project" value="InterPro"/>
</dbReference>
<dbReference type="EMBL" id="JAVYJV010000005">
    <property type="protein sequence ID" value="KAK4370352.1"/>
    <property type="molecule type" value="Genomic_DNA"/>
</dbReference>
<proteinExistence type="predicted"/>
<protein>
    <recommendedName>
        <fullName evidence="3">tRNA ligase phosphodiesterase domain-containing protein</fullName>
    </recommendedName>
</protein>
<evidence type="ECO:0000313" key="1">
    <source>
        <dbReference type="EMBL" id="KAK4370352.1"/>
    </source>
</evidence>
<name>A0AAE1SJ33_9SOLA</name>
<evidence type="ECO:0008006" key="3">
    <source>
        <dbReference type="Google" id="ProtNLM"/>
    </source>
</evidence>
<organism evidence="1 2">
    <name type="scientific">Anisodus tanguticus</name>
    <dbReference type="NCBI Taxonomy" id="243964"/>
    <lineage>
        <taxon>Eukaryota</taxon>
        <taxon>Viridiplantae</taxon>
        <taxon>Streptophyta</taxon>
        <taxon>Embryophyta</taxon>
        <taxon>Tracheophyta</taxon>
        <taxon>Spermatophyta</taxon>
        <taxon>Magnoliopsida</taxon>
        <taxon>eudicotyledons</taxon>
        <taxon>Gunneridae</taxon>
        <taxon>Pentapetalae</taxon>
        <taxon>asterids</taxon>
        <taxon>lamiids</taxon>
        <taxon>Solanales</taxon>
        <taxon>Solanaceae</taxon>
        <taxon>Solanoideae</taxon>
        <taxon>Hyoscyameae</taxon>
        <taxon>Anisodus</taxon>
    </lineage>
</organism>
<dbReference type="AlphaFoldDB" id="A0AAE1SJ33"/>
<dbReference type="PANTHER" id="PTHR35460">
    <property type="entry name" value="TRNA LIGASE 1"/>
    <property type="match status" value="1"/>
</dbReference>
<dbReference type="InterPro" id="IPR038837">
    <property type="entry name" value="tRNA_ligase_1"/>
</dbReference>
<reference evidence="1" key="1">
    <citation type="submission" date="2023-12" db="EMBL/GenBank/DDBJ databases">
        <title>Genome assembly of Anisodus tanguticus.</title>
        <authorList>
            <person name="Wang Y.-J."/>
        </authorList>
    </citation>
    <scope>NUCLEOTIDE SEQUENCE</scope>
    <source>
        <strain evidence="1">KB-2021</strain>
        <tissue evidence="1">Leaf</tissue>
    </source>
</reference>
<dbReference type="PANTHER" id="PTHR35460:SF1">
    <property type="entry name" value="TRNA LIGASE 1"/>
    <property type="match status" value="1"/>
</dbReference>
<accession>A0AAE1SJ33</accession>